<dbReference type="CDD" id="cd18787">
    <property type="entry name" value="SF2_C_DEAD"/>
    <property type="match status" value="1"/>
</dbReference>
<comment type="similarity">
    <text evidence="5 7">Belongs to the DEAD box helicase family.</text>
</comment>
<dbReference type="PROSITE" id="PS51194">
    <property type="entry name" value="HELICASE_CTER"/>
    <property type="match status" value="1"/>
</dbReference>
<dbReference type="PROSITE" id="PS00039">
    <property type="entry name" value="DEAD_ATP_HELICASE"/>
    <property type="match status" value="1"/>
</dbReference>
<feature type="domain" description="DEAD-box RNA helicase Q" evidence="11">
    <location>
        <begin position="3"/>
        <end position="31"/>
    </location>
</feature>
<keyword evidence="1 7" id="KW-0547">Nucleotide-binding</keyword>
<evidence type="ECO:0000313" key="12">
    <source>
        <dbReference type="EMBL" id="BDE05183.1"/>
    </source>
</evidence>
<gene>
    <name evidence="12" type="ORF">WPS_04590</name>
</gene>
<dbReference type="Proteomes" id="UP001317532">
    <property type="component" value="Chromosome"/>
</dbReference>
<evidence type="ECO:0000256" key="6">
    <source>
        <dbReference type="PROSITE-ProRule" id="PRU00552"/>
    </source>
</evidence>
<dbReference type="SMART" id="SM00490">
    <property type="entry name" value="HELICc"/>
    <property type="match status" value="1"/>
</dbReference>
<feature type="region of interest" description="Disordered" evidence="8">
    <location>
        <begin position="373"/>
        <end position="417"/>
    </location>
</feature>
<evidence type="ECO:0000256" key="1">
    <source>
        <dbReference type="ARBA" id="ARBA00022741"/>
    </source>
</evidence>
<evidence type="ECO:0000259" key="11">
    <source>
        <dbReference type="PROSITE" id="PS51195"/>
    </source>
</evidence>
<evidence type="ECO:0000256" key="3">
    <source>
        <dbReference type="ARBA" id="ARBA00022806"/>
    </source>
</evidence>
<dbReference type="EMBL" id="AP025523">
    <property type="protein sequence ID" value="BDE05183.1"/>
    <property type="molecule type" value="Genomic_DNA"/>
</dbReference>
<dbReference type="GO" id="GO:0005829">
    <property type="term" value="C:cytosol"/>
    <property type="evidence" value="ECO:0007669"/>
    <property type="project" value="TreeGrafter"/>
</dbReference>
<dbReference type="InterPro" id="IPR050079">
    <property type="entry name" value="DEAD_box_RNA_helicase"/>
</dbReference>
<dbReference type="Gene3D" id="3.40.50.300">
    <property type="entry name" value="P-loop containing nucleotide triphosphate hydrolases"/>
    <property type="match status" value="2"/>
</dbReference>
<dbReference type="CDD" id="cd00268">
    <property type="entry name" value="DEADc"/>
    <property type="match status" value="1"/>
</dbReference>
<dbReference type="KEGG" id="vab:WPS_04590"/>
<evidence type="ECO:0000256" key="4">
    <source>
        <dbReference type="ARBA" id="ARBA00022840"/>
    </source>
</evidence>
<dbReference type="PROSITE" id="PS51195">
    <property type="entry name" value="Q_MOTIF"/>
    <property type="match status" value="1"/>
</dbReference>
<evidence type="ECO:0000256" key="2">
    <source>
        <dbReference type="ARBA" id="ARBA00022801"/>
    </source>
</evidence>
<reference evidence="12 13" key="1">
    <citation type="journal article" date="2022" name="ISME Commun">
        <title>Vulcanimicrobium alpinus gen. nov. sp. nov., the first cultivated representative of the candidate phylum 'Eremiobacterota', is a metabolically versatile aerobic anoxygenic phototroph.</title>
        <authorList>
            <person name="Yabe S."/>
            <person name="Muto K."/>
            <person name="Abe K."/>
            <person name="Yokota A."/>
            <person name="Staudigel H."/>
            <person name="Tebo B.M."/>
        </authorList>
    </citation>
    <scope>NUCLEOTIDE SEQUENCE [LARGE SCALE GENOMIC DNA]</scope>
    <source>
        <strain evidence="12 13">WC8-2</strain>
    </source>
</reference>
<dbReference type="SMART" id="SM00487">
    <property type="entry name" value="DEXDc"/>
    <property type="match status" value="1"/>
</dbReference>
<feature type="compositionally biased region" description="Low complexity" evidence="8">
    <location>
        <begin position="405"/>
        <end position="417"/>
    </location>
</feature>
<dbReference type="InterPro" id="IPR000629">
    <property type="entry name" value="RNA-helicase_DEAD-box_CS"/>
</dbReference>
<evidence type="ECO:0000313" key="13">
    <source>
        <dbReference type="Proteomes" id="UP001317532"/>
    </source>
</evidence>
<name>A0AAN1XVW1_UNVUL</name>
<evidence type="ECO:0000256" key="5">
    <source>
        <dbReference type="ARBA" id="ARBA00038437"/>
    </source>
</evidence>
<evidence type="ECO:0000256" key="7">
    <source>
        <dbReference type="RuleBase" id="RU000492"/>
    </source>
</evidence>
<dbReference type="Pfam" id="PF00270">
    <property type="entry name" value="DEAD"/>
    <property type="match status" value="1"/>
</dbReference>
<keyword evidence="2 7" id="KW-0378">Hydrolase</keyword>
<dbReference type="PANTHER" id="PTHR47959">
    <property type="entry name" value="ATP-DEPENDENT RNA HELICASE RHLE-RELATED"/>
    <property type="match status" value="1"/>
</dbReference>
<keyword evidence="13" id="KW-1185">Reference proteome</keyword>
<feature type="domain" description="Helicase C-terminal" evidence="10">
    <location>
        <begin position="229"/>
        <end position="382"/>
    </location>
</feature>
<dbReference type="GO" id="GO:0003676">
    <property type="term" value="F:nucleic acid binding"/>
    <property type="evidence" value="ECO:0007669"/>
    <property type="project" value="InterPro"/>
</dbReference>
<dbReference type="InterPro" id="IPR001650">
    <property type="entry name" value="Helicase_C-like"/>
</dbReference>
<sequence length="417" mass="45116">MQTTFDDLGLAPGLLRAVRELGFTTPTPVQAGAIPPALAGRDVLASAQTGTGKTAAFGLPLLQMVSALPRKRTHGLILAPTRELAAQIAAHLTELAKGSGLRVRAIFGGIGYAPQMHAIRTGTEILVATPGRLIDHLDQGARLDDVSLLVLDEADRMLDMGFLPAVRRIVAKAPARKQTLFFSATIAPEIAKLSRELLRDPVRIEIASKSAEVTAEGITHVAYTIDQQRKTDLLVELLKDNNIFSAIAFTRTKARANRLAMALEKHGIGADRIHGDRSQAQRTRALADFKRGKLRVLVATDVAARGIDIADLGHVVNFDVPMVAEDYVHRVGRTARAEATGDAITFVAHDEEKLFRDIEKVVGRRIDRAKLPELPPAKAPLAAPQQHPSFAVPRRGDPVHHAPRARNAPARPRTAPR</sequence>
<evidence type="ECO:0000256" key="8">
    <source>
        <dbReference type="SAM" id="MobiDB-lite"/>
    </source>
</evidence>
<dbReference type="PANTHER" id="PTHR47959:SF13">
    <property type="entry name" value="ATP-DEPENDENT RNA HELICASE RHLE"/>
    <property type="match status" value="1"/>
</dbReference>
<evidence type="ECO:0000259" key="10">
    <source>
        <dbReference type="PROSITE" id="PS51194"/>
    </source>
</evidence>
<dbReference type="InterPro" id="IPR011545">
    <property type="entry name" value="DEAD/DEAH_box_helicase_dom"/>
</dbReference>
<keyword evidence="4 7" id="KW-0067">ATP-binding</keyword>
<feature type="domain" description="Helicase ATP-binding" evidence="9">
    <location>
        <begin position="34"/>
        <end position="204"/>
    </location>
</feature>
<dbReference type="RefSeq" id="WP_317996245.1">
    <property type="nucleotide sequence ID" value="NZ_AP025523.1"/>
</dbReference>
<dbReference type="InterPro" id="IPR014001">
    <property type="entry name" value="Helicase_ATP-bd"/>
</dbReference>
<dbReference type="InterPro" id="IPR014014">
    <property type="entry name" value="RNA_helicase_DEAD_Q_motif"/>
</dbReference>
<dbReference type="GO" id="GO:0016787">
    <property type="term" value="F:hydrolase activity"/>
    <property type="evidence" value="ECO:0007669"/>
    <property type="project" value="UniProtKB-KW"/>
</dbReference>
<organism evidence="12 13">
    <name type="scientific">Vulcanimicrobium alpinum</name>
    <dbReference type="NCBI Taxonomy" id="3016050"/>
    <lineage>
        <taxon>Bacteria</taxon>
        <taxon>Bacillati</taxon>
        <taxon>Vulcanimicrobiota</taxon>
        <taxon>Vulcanimicrobiia</taxon>
        <taxon>Vulcanimicrobiales</taxon>
        <taxon>Vulcanimicrobiaceae</taxon>
        <taxon>Vulcanimicrobium</taxon>
    </lineage>
</organism>
<dbReference type="InterPro" id="IPR027417">
    <property type="entry name" value="P-loop_NTPase"/>
</dbReference>
<dbReference type="SUPFAM" id="SSF52540">
    <property type="entry name" value="P-loop containing nucleoside triphosphate hydrolases"/>
    <property type="match status" value="1"/>
</dbReference>
<dbReference type="Pfam" id="PF00271">
    <property type="entry name" value="Helicase_C"/>
    <property type="match status" value="1"/>
</dbReference>
<keyword evidence="3 7" id="KW-0347">Helicase</keyword>
<dbReference type="GO" id="GO:0003724">
    <property type="term" value="F:RNA helicase activity"/>
    <property type="evidence" value="ECO:0007669"/>
    <property type="project" value="InterPro"/>
</dbReference>
<dbReference type="GO" id="GO:0005524">
    <property type="term" value="F:ATP binding"/>
    <property type="evidence" value="ECO:0007669"/>
    <property type="project" value="UniProtKB-KW"/>
</dbReference>
<dbReference type="PROSITE" id="PS51192">
    <property type="entry name" value="HELICASE_ATP_BIND_1"/>
    <property type="match status" value="1"/>
</dbReference>
<protein>
    <submittedName>
        <fullName evidence="12">RNA helicase</fullName>
    </submittedName>
</protein>
<feature type="short sequence motif" description="Q motif" evidence="6">
    <location>
        <begin position="3"/>
        <end position="31"/>
    </location>
</feature>
<dbReference type="AlphaFoldDB" id="A0AAN1XVW1"/>
<evidence type="ECO:0000259" key="9">
    <source>
        <dbReference type="PROSITE" id="PS51192"/>
    </source>
</evidence>
<proteinExistence type="inferred from homology"/>
<dbReference type="InterPro" id="IPR044742">
    <property type="entry name" value="DEAD/DEAH_RhlB"/>
</dbReference>
<accession>A0AAN1XVW1</accession>